<dbReference type="CDD" id="cd09917">
    <property type="entry name" value="F-box_SF"/>
    <property type="match status" value="1"/>
</dbReference>
<evidence type="ECO:0000313" key="3">
    <source>
        <dbReference type="EMBL" id="WWC59300.1"/>
    </source>
</evidence>
<feature type="region of interest" description="Disordered" evidence="1">
    <location>
        <begin position="212"/>
        <end position="232"/>
    </location>
</feature>
<dbReference type="EMBL" id="KI894028">
    <property type="protein sequence ID" value="OBR87800.1"/>
    <property type="molecule type" value="Genomic_DNA"/>
</dbReference>
<feature type="compositionally biased region" description="Basic and acidic residues" evidence="1">
    <location>
        <begin position="1"/>
        <end position="10"/>
    </location>
</feature>
<organism evidence="2">
    <name type="scientific">Kwoniella dejecticola CBS 10117</name>
    <dbReference type="NCBI Taxonomy" id="1296121"/>
    <lineage>
        <taxon>Eukaryota</taxon>
        <taxon>Fungi</taxon>
        <taxon>Dikarya</taxon>
        <taxon>Basidiomycota</taxon>
        <taxon>Agaricomycotina</taxon>
        <taxon>Tremellomycetes</taxon>
        <taxon>Tremellales</taxon>
        <taxon>Cryptococcaceae</taxon>
        <taxon>Kwoniella</taxon>
    </lineage>
</organism>
<dbReference type="AlphaFoldDB" id="A0A1A6ACL9"/>
<sequence>MSSHANDGDYRQSGLDPIECEEGGKQKTQTTPKNVYKQSIFSFHLDKIHDQPSEELERKGKEKQEDKDKERDHKMGKSKSFANLAEVFGFSYNYGRPSSKSGILPRPKSSASLERRSSYTKRHCVPDHLPTHIIIRILSYCSDDTLSSCLRVSKLLFGLSGHILYDHLVFESPKNMVEKLKGSTILYENTTRKVAVGRKRFKDRLLRHTEQVTLHSHGDDNDNDDEDQTQEEEDYFGNFSRLSIFSNNNGHSRSSSTSSIFSFGKSKSNPTTPVEIPLGCPHVSLSEMMPRLKTLRIILADAFDYHLLFCPRFNSPCPLLEGLEIEKLVVVGARSPLVVLPNSFPSTTSLTTTPTLTTAPFADPNLLTPPITSPGVTKKIRSTGGLPIGLKELTIVVPTGRSYDLKDYEGYENIFTNKRTLDTIMRITLVFLTVNTPTPESKFSRSKSEAQGLWQIAYYNSRQSPYATSFSSLIEDLVRVITSLPLTAEIEIVGIENFDGELLNMGIGIMKQGKNKIRSIIEDRIRNQLYVRLIAKNRQSQVNAVNEKVVFTDLHDWLQDKGNAELGDHGFEELAKEGWREYRR</sequence>
<reference evidence="3" key="2">
    <citation type="submission" date="2013-07" db="EMBL/GenBank/DDBJ databases">
        <authorList>
            <consortium name="The Broad Institute Genome Sequencing Platform"/>
            <person name="Cuomo C."/>
            <person name="Litvintseva A."/>
            <person name="Chen Y."/>
            <person name="Heitman J."/>
            <person name="Sun S."/>
            <person name="Springer D."/>
            <person name="Dromer F."/>
            <person name="Young S.K."/>
            <person name="Zeng Q."/>
            <person name="Gargeya S."/>
            <person name="Fitzgerald M."/>
            <person name="Abouelleil A."/>
            <person name="Alvarado L."/>
            <person name="Berlin A.M."/>
            <person name="Chapman S.B."/>
            <person name="Dewar J."/>
            <person name="Goldberg J."/>
            <person name="Griggs A."/>
            <person name="Gujja S."/>
            <person name="Hansen M."/>
            <person name="Howarth C."/>
            <person name="Imamovic A."/>
            <person name="Larimer J."/>
            <person name="McCowan C."/>
            <person name="Murphy C."/>
            <person name="Pearson M."/>
            <person name="Priest M."/>
            <person name="Roberts A."/>
            <person name="Saif S."/>
            <person name="Shea T."/>
            <person name="Sykes S."/>
            <person name="Wortman J."/>
            <person name="Nusbaum C."/>
            <person name="Birren B."/>
        </authorList>
    </citation>
    <scope>NUCLEOTIDE SEQUENCE</scope>
    <source>
        <strain evidence="3">CBS 10117</strain>
    </source>
</reference>
<reference evidence="2" key="1">
    <citation type="submission" date="2013-07" db="EMBL/GenBank/DDBJ databases">
        <title>The Genome Sequence of Cryptococcus dejecticola CBS10117.</title>
        <authorList>
            <consortium name="The Broad Institute Genome Sequencing Platform"/>
            <person name="Cuomo C."/>
            <person name="Litvintseva A."/>
            <person name="Chen Y."/>
            <person name="Heitman J."/>
            <person name="Sun S."/>
            <person name="Springer D."/>
            <person name="Dromer F."/>
            <person name="Young S.K."/>
            <person name="Zeng Q."/>
            <person name="Gargeya S."/>
            <person name="Fitzgerald M."/>
            <person name="Abouelleil A."/>
            <person name="Alvarado L."/>
            <person name="Berlin A.M."/>
            <person name="Chapman S.B."/>
            <person name="Dewar J."/>
            <person name="Goldberg J."/>
            <person name="Griggs A."/>
            <person name="Gujja S."/>
            <person name="Hansen M."/>
            <person name="Howarth C."/>
            <person name="Imamovic A."/>
            <person name="Larimer J."/>
            <person name="McCowan C."/>
            <person name="Murphy C."/>
            <person name="Pearson M."/>
            <person name="Priest M."/>
            <person name="Roberts A."/>
            <person name="Saif S."/>
            <person name="Shea T."/>
            <person name="Sykes S."/>
            <person name="Wortman J."/>
            <person name="Nusbaum C."/>
            <person name="Birren B."/>
        </authorList>
    </citation>
    <scope>NUCLEOTIDE SEQUENCE [LARGE SCALE GENOMIC DNA]</scope>
    <source>
        <strain evidence="2">CBS 10117</strain>
    </source>
</reference>
<protein>
    <recommendedName>
        <fullName evidence="5">F-box domain-containing protein</fullName>
    </recommendedName>
</protein>
<feature type="region of interest" description="Disordered" evidence="1">
    <location>
        <begin position="1"/>
        <end position="77"/>
    </location>
</feature>
<feature type="compositionally biased region" description="Basic and acidic residues" evidence="1">
    <location>
        <begin position="44"/>
        <end position="75"/>
    </location>
</feature>
<feature type="compositionally biased region" description="Acidic residues" evidence="1">
    <location>
        <begin position="221"/>
        <end position="232"/>
    </location>
</feature>
<dbReference type="RefSeq" id="XP_018265642.1">
    <property type="nucleotide sequence ID" value="XM_018405361.1"/>
</dbReference>
<reference evidence="3" key="3">
    <citation type="submission" date="2024-02" db="EMBL/GenBank/DDBJ databases">
        <title>Comparative genomics of Cryptococcus and Kwoniella reveals pathogenesis evolution and contrasting modes of karyotype evolution via chromosome fusion or intercentromeric recombination.</title>
        <authorList>
            <person name="Coelho M.A."/>
            <person name="David-Palma M."/>
            <person name="Shea T."/>
            <person name="Bowers K."/>
            <person name="McGinley-Smith S."/>
            <person name="Mohammad A.W."/>
            <person name="Gnirke A."/>
            <person name="Yurkov A.M."/>
            <person name="Nowrousian M."/>
            <person name="Sun S."/>
            <person name="Cuomo C.A."/>
            <person name="Heitman J."/>
        </authorList>
    </citation>
    <scope>NUCLEOTIDE SEQUENCE</scope>
    <source>
        <strain evidence="3">CBS 10117</strain>
    </source>
</reference>
<feature type="compositionally biased region" description="Polar residues" evidence="1">
    <location>
        <begin position="26"/>
        <end position="41"/>
    </location>
</feature>
<evidence type="ECO:0000256" key="1">
    <source>
        <dbReference type="SAM" id="MobiDB-lite"/>
    </source>
</evidence>
<evidence type="ECO:0008006" key="5">
    <source>
        <dbReference type="Google" id="ProtNLM"/>
    </source>
</evidence>
<dbReference type="EMBL" id="CP144531">
    <property type="protein sequence ID" value="WWC59300.1"/>
    <property type="molecule type" value="Genomic_DNA"/>
</dbReference>
<dbReference type="GeneID" id="28965712"/>
<dbReference type="VEuPathDB" id="FungiDB:I303_02013"/>
<gene>
    <name evidence="2" type="ORF">I303_02013</name>
    <name evidence="3" type="ORF">I303_101851</name>
</gene>
<proteinExistence type="predicted"/>
<dbReference type="KEGG" id="kdj:28965712"/>
<name>A0A1A6ACL9_9TREE</name>
<evidence type="ECO:0000313" key="2">
    <source>
        <dbReference type="EMBL" id="OBR87800.1"/>
    </source>
</evidence>
<accession>A0A1A6ACL9</accession>
<dbReference type="Proteomes" id="UP000078595">
    <property type="component" value="Chromosome 2"/>
</dbReference>
<dbReference type="OrthoDB" id="2564214at2759"/>
<evidence type="ECO:0000313" key="4">
    <source>
        <dbReference type="Proteomes" id="UP000078595"/>
    </source>
</evidence>
<keyword evidence="4" id="KW-1185">Reference proteome</keyword>